<dbReference type="EMBL" id="FOXI01000010">
    <property type="protein sequence ID" value="SFP85973.1"/>
    <property type="molecule type" value="Genomic_DNA"/>
</dbReference>
<reference evidence="3" key="1">
    <citation type="submission" date="2016-10" db="EMBL/GenBank/DDBJ databases">
        <authorList>
            <person name="Varghese N."/>
            <person name="Submissions S."/>
        </authorList>
    </citation>
    <scope>NUCLEOTIDE SEQUENCE [LARGE SCALE GENOMIC DNA]</scope>
    <source>
        <strain evidence="3">CGMCC 1.10329</strain>
    </source>
</reference>
<evidence type="ECO:0000313" key="3">
    <source>
        <dbReference type="Proteomes" id="UP000183769"/>
    </source>
</evidence>
<dbReference type="AlphaFoldDB" id="A0A1I5TSH9"/>
<dbReference type="OrthoDB" id="240683at2157"/>
<feature type="region of interest" description="Disordered" evidence="1">
    <location>
        <begin position="26"/>
        <end position="49"/>
    </location>
</feature>
<dbReference type="RefSeq" id="WP_074879035.1">
    <property type="nucleotide sequence ID" value="NZ_FOXI01000010.1"/>
</dbReference>
<evidence type="ECO:0000313" key="2">
    <source>
        <dbReference type="EMBL" id="SFP85973.1"/>
    </source>
</evidence>
<protein>
    <submittedName>
        <fullName evidence="2">Uncharacterized protein</fullName>
    </submittedName>
</protein>
<evidence type="ECO:0000256" key="1">
    <source>
        <dbReference type="SAM" id="MobiDB-lite"/>
    </source>
</evidence>
<keyword evidence="3" id="KW-1185">Reference proteome</keyword>
<sequence length="105" mass="11019">MTNFKLGRWLLVALAIVGLAVAAPAVSAHGDEPGQGNETAADGMPVDGDAADWATWMEGHMTDYMGPNAVDEMESHMGVSVDEMAREMADEEHTSTGMNGQGHGC</sequence>
<proteinExistence type="predicted"/>
<dbReference type="Proteomes" id="UP000183769">
    <property type="component" value="Unassembled WGS sequence"/>
</dbReference>
<name>A0A1I5TSH9_9EURY</name>
<gene>
    <name evidence="2" type="ORF">SAMN05216277_11068</name>
</gene>
<accession>A0A1I5TSH9</accession>
<organism evidence="2 3">
    <name type="scientific">Halolamina pelagica</name>
    <dbReference type="NCBI Taxonomy" id="699431"/>
    <lineage>
        <taxon>Archaea</taxon>
        <taxon>Methanobacteriati</taxon>
        <taxon>Methanobacteriota</taxon>
        <taxon>Stenosarchaea group</taxon>
        <taxon>Halobacteria</taxon>
        <taxon>Halobacteriales</taxon>
        <taxon>Haloferacaceae</taxon>
    </lineage>
</organism>